<dbReference type="AlphaFoldDB" id="A0A9E6SYA2"/>
<dbReference type="Proteomes" id="UP000683551">
    <property type="component" value="Chromosome"/>
</dbReference>
<keyword evidence="12" id="KW-0697">Rotamase</keyword>
<evidence type="ECO:0000256" key="3">
    <source>
        <dbReference type="ARBA" id="ARBA00022519"/>
    </source>
</evidence>
<dbReference type="GO" id="GO:0003755">
    <property type="term" value="F:peptidyl-prolyl cis-trans isomerase activity"/>
    <property type="evidence" value="ECO:0007669"/>
    <property type="project" value="UniProtKB-KW"/>
</dbReference>
<dbReference type="PROSITE" id="PS50198">
    <property type="entry name" value="PPIC_PPIASE_2"/>
    <property type="match status" value="1"/>
</dbReference>
<dbReference type="SUPFAM" id="SSF54534">
    <property type="entry name" value="FKBP-like"/>
    <property type="match status" value="1"/>
</dbReference>
<keyword evidence="7" id="KW-0143">Chaperone</keyword>
<evidence type="ECO:0000259" key="14">
    <source>
        <dbReference type="PROSITE" id="PS50198"/>
    </source>
</evidence>
<dbReference type="InterPro" id="IPR052029">
    <property type="entry name" value="PpiD_chaperone"/>
</dbReference>
<dbReference type="EMBL" id="CP071137">
    <property type="protein sequence ID" value="QWY78352.1"/>
    <property type="molecule type" value="Genomic_DNA"/>
</dbReference>
<dbReference type="InterPro" id="IPR000297">
    <property type="entry name" value="PPIase_PpiC"/>
</dbReference>
<feature type="domain" description="PpiC" evidence="14">
    <location>
        <begin position="266"/>
        <end position="369"/>
    </location>
</feature>
<dbReference type="InterPro" id="IPR046357">
    <property type="entry name" value="PPIase_dom_sf"/>
</dbReference>
<reference evidence="15" key="1">
    <citation type="submission" date="2021-02" db="EMBL/GenBank/DDBJ databases">
        <title>Comparative genomics of Ferrovum myxofaciens strains, predominant extremophile bacteria forming large biofilm stalactites in acid mine ecosystems.</title>
        <authorList>
            <person name="Burkartova K."/>
            <person name="Ridl J."/>
            <person name="Pajer P."/>
            <person name="Falteisek L."/>
        </authorList>
    </citation>
    <scope>NUCLEOTIDE SEQUENCE</scope>
    <source>
        <strain evidence="15">MI1III</strain>
    </source>
</reference>
<organism evidence="15 16">
    <name type="scientific">Ferrovum myxofaciens</name>
    <dbReference type="NCBI Taxonomy" id="416213"/>
    <lineage>
        <taxon>Bacteria</taxon>
        <taxon>Pseudomonadati</taxon>
        <taxon>Pseudomonadota</taxon>
        <taxon>Betaproteobacteria</taxon>
        <taxon>Ferrovales</taxon>
        <taxon>Ferrovaceae</taxon>
        <taxon>Ferrovum</taxon>
    </lineage>
</organism>
<sequence>MLDGFRSLSQTWVAKVVLVLITVPFALFGLEYYLRQGGGGGAVLKVDGVAISQSEFRDALRNQQQQMQNAGGVDSASLSSPALRYEAMNALVNRQLLLKYADDHHLTIPDQLLVDEISRVDVFQENGKFSQSRYEQVLRAQGMTPAQFEKRLRADLKLQLEQESLTTTAWVPEQSLDAFLKLDGQIRAVSTATLDSAQFLGKVKLVADAVKKYYEAHPNEFRISEQVSIQYLTLAADQLAAAVTVLPEELRKAYADPANQSRWTGQEMRRARHILLTIPNGASPAQRQSIKQHAQQLLVRLQAHPEQFAAVAKVESQDPGSASQGGDLGFFARGTMTPPFEKAVFALNKGEFSGPVETDFGYHVIQVTDIHEAKHLSLEEVTPQLTAEIRRQKASQKFSEEADAFTTLVYEQSGSLQPAADKFHLTVQTASGISKDQKTGIWSNPKLQQALFSSAVIRDHRNTPAIEVAPGLLVAARVTQDQAAMLKPLEQVAPSIEQRLEEQQAAVLARQAGEEKLKELQAGRTDPALTWSGERLLTRQQAYAGGLPSAVVTPAFRVDERHLPGYAGASTPEGGFVLVRVTQIQPGRTDESATRKEAETGLTRAYGDGAMEEFMAALRKKATIQVVDKSVLEESPQH</sequence>
<keyword evidence="6 13" id="KW-0472">Membrane</keyword>
<evidence type="ECO:0000256" key="5">
    <source>
        <dbReference type="ARBA" id="ARBA00022989"/>
    </source>
</evidence>
<proteinExistence type="inferred from homology"/>
<dbReference type="InterPro" id="IPR023058">
    <property type="entry name" value="PPIase_PpiC_CS"/>
</dbReference>
<protein>
    <recommendedName>
        <fullName evidence="10">Periplasmic chaperone PpiD</fullName>
    </recommendedName>
    <alternativeName>
        <fullName evidence="11">Periplasmic folding chaperone</fullName>
    </alternativeName>
</protein>
<evidence type="ECO:0000313" key="15">
    <source>
        <dbReference type="EMBL" id="QWY78352.1"/>
    </source>
</evidence>
<evidence type="ECO:0000256" key="1">
    <source>
        <dbReference type="ARBA" id="ARBA00004382"/>
    </source>
</evidence>
<evidence type="ECO:0000256" key="9">
    <source>
        <dbReference type="ARBA" id="ARBA00038408"/>
    </source>
</evidence>
<evidence type="ECO:0000256" key="6">
    <source>
        <dbReference type="ARBA" id="ARBA00023136"/>
    </source>
</evidence>
<comment type="subcellular location">
    <subcellularLocation>
        <location evidence="1">Cell inner membrane</location>
        <topology evidence="1">Single-pass type II membrane protein</topology>
        <orientation evidence="1">Periplasmic side</orientation>
    </subcellularLocation>
</comment>
<dbReference type="PANTHER" id="PTHR47529:SF1">
    <property type="entry name" value="PERIPLASMIC CHAPERONE PPID"/>
    <property type="match status" value="1"/>
</dbReference>
<dbReference type="RefSeq" id="WP_273145744.1">
    <property type="nucleotide sequence ID" value="NZ_CP053675.1"/>
</dbReference>
<keyword evidence="8 12" id="KW-0413">Isomerase</keyword>
<dbReference type="Gene3D" id="1.10.4030.10">
    <property type="entry name" value="Porin chaperone SurA, peptide-binding domain"/>
    <property type="match status" value="1"/>
</dbReference>
<name>A0A9E6SYA2_9PROT</name>
<dbReference type="InterPro" id="IPR027304">
    <property type="entry name" value="Trigger_fact/SurA_dom_sf"/>
</dbReference>
<dbReference type="Pfam" id="PF00639">
    <property type="entry name" value="Rotamase"/>
    <property type="match status" value="1"/>
</dbReference>
<evidence type="ECO:0000256" key="13">
    <source>
        <dbReference type="SAM" id="Phobius"/>
    </source>
</evidence>
<evidence type="ECO:0000256" key="11">
    <source>
        <dbReference type="ARBA" id="ARBA00042775"/>
    </source>
</evidence>
<evidence type="ECO:0000256" key="8">
    <source>
        <dbReference type="ARBA" id="ARBA00023235"/>
    </source>
</evidence>
<evidence type="ECO:0000256" key="2">
    <source>
        <dbReference type="ARBA" id="ARBA00022475"/>
    </source>
</evidence>
<evidence type="ECO:0000256" key="4">
    <source>
        <dbReference type="ARBA" id="ARBA00022692"/>
    </source>
</evidence>
<dbReference type="Gene3D" id="3.10.50.40">
    <property type="match status" value="1"/>
</dbReference>
<keyword evidence="5 13" id="KW-1133">Transmembrane helix</keyword>
<evidence type="ECO:0000256" key="12">
    <source>
        <dbReference type="PROSITE-ProRule" id="PRU00278"/>
    </source>
</evidence>
<feature type="transmembrane region" description="Helical" evidence="13">
    <location>
        <begin position="12"/>
        <end position="34"/>
    </location>
</feature>
<evidence type="ECO:0000256" key="7">
    <source>
        <dbReference type="ARBA" id="ARBA00023186"/>
    </source>
</evidence>
<evidence type="ECO:0000313" key="16">
    <source>
        <dbReference type="Proteomes" id="UP000683551"/>
    </source>
</evidence>
<dbReference type="Pfam" id="PF13624">
    <property type="entry name" value="SurA_N_3"/>
    <property type="match status" value="1"/>
</dbReference>
<dbReference type="PROSITE" id="PS01096">
    <property type="entry name" value="PPIC_PPIASE_1"/>
    <property type="match status" value="1"/>
</dbReference>
<keyword evidence="2" id="KW-1003">Cell membrane</keyword>
<gene>
    <name evidence="15" type="ORF">JZL65_04555</name>
</gene>
<keyword evidence="3" id="KW-0997">Cell inner membrane</keyword>
<evidence type="ECO:0000256" key="10">
    <source>
        <dbReference type="ARBA" id="ARBA00040743"/>
    </source>
</evidence>
<comment type="similarity">
    <text evidence="9">Belongs to the PpiD chaperone family.</text>
</comment>
<keyword evidence="4 13" id="KW-0812">Transmembrane</keyword>
<dbReference type="PANTHER" id="PTHR47529">
    <property type="entry name" value="PEPTIDYL-PROLYL CIS-TRANS ISOMERASE D"/>
    <property type="match status" value="1"/>
</dbReference>
<dbReference type="SUPFAM" id="SSF109998">
    <property type="entry name" value="Triger factor/SurA peptide-binding domain-like"/>
    <property type="match status" value="1"/>
</dbReference>
<dbReference type="GO" id="GO:0005886">
    <property type="term" value="C:plasma membrane"/>
    <property type="evidence" value="ECO:0007669"/>
    <property type="project" value="UniProtKB-SubCell"/>
</dbReference>
<accession>A0A9E6SYA2</accession>